<keyword evidence="1" id="KW-0727">SH2 domain</keyword>
<gene>
    <name evidence="4" type="ORF">MONAX_5E006993</name>
</gene>
<dbReference type="InterPro" id="IPR000980">
    <property type="entry name" value="SH2"/>
</dbReference>
<dbReference type="AlphaFoldDB" id="A0A5E4DDD9"/>
<dbReference type="Gene3D" id="3.30.505.10">
    <property type="entry name" value="SH2 domain"/>
    <property type="match status" value="1"/>
</dbReference>
<sequence>RSPPDGRSFRSFSFEKPKRPLQVDTGGEDSDEDYEKVPLPSSVFVNTTESCEVERLFKATNPRGEPQDGLYCIRNSSTKSGKVLVVWDESSNKVRNYRIFEKDSKFYLEGEVLFVSVGSMVEHYHTHVLPSHQSLLLRHPYGYTRPR</sequence>
<dbReference type="PANTHER" id="PTHR15126:SF4">
    <property type="entry name" value="SH3 DOMAIN-BINDING PROTEIN 2"/>
    <property type="match status" value="1"/>
</dbReference>
<dbReference type="InterPro" id="IPR035847">
    <property type="entry name" value="SH3BP2_SH2"/>
</dbReference>
<comment type="caution">
    <text evidence="4">The sequence shown here is derived from an EMBL/GenBank/DDBJ whole genome shotgun (WGS) entry which is preliminary data.</text>
</comment>
<keyword evidence="5" id="KW-1185">Reference proteome</keyword>
<evidence type="ECO:0000259" key="3">
    <source>
        <dbReference type="PROSITE" id="PS50001"/>
    </source>
</evidence>
<evidence type="ECO:0000256" key="2">
    <source>
        <dbReference type="SAM" id="MobiDB-lite"/>
    </source>
</evidence>
<dbReference type="FunFam" id="3.30.505.10:FF:000043">
    <property type="entry name" value="SH3 domain binding protein 2"/>
    <property type="match status" value="1"/>
</dbReference>
<reference evidence="4" key="1">
    <citation type="submission" date="2019-04" db="EMBL/GenBank/DDBJ databases">
        <authorList>
            <person name="Alioto T."/>
            <person name="Alioto T."/>
        </authorList>
    </citation>
    <scope>NUCLEOTIDE SEQUENCE [LARGE SCALE GENOMIC DNA]</scope>
</reference>
<proteinExistence type="predicted"/>
<dbReference type="CDD" id="cd10359">
    <property type="entry name" value="SH2_SH3BP2"/>
    <property type="match status" value="1"/>
</dbReference>
<feature type="region of interest" description="Disordered" evidence="2">
    <location>
        <begin position="1"/>
        <end position="37"/>
    </location>
</feature>
<evidence type="ECO:0000256" key="1">
    <source>
        <dbReference type="PROSITE-ProRule" id="PRU00191"/>
    </source>
</evidence>
<accession>A0A5E4DDD9</accession>
<dbReference type="Proteomes" id="UP000335636">
    <property type="component" value="Unassembled WGS sequence"/>
</dbReference>
<dbReference type="GO" id="GO:0017124">
    <property type="term" value="F:SH3 domain binding"/>
    <property type="evidence" value="ECO:0007669"/>
    <property type="project" value="TreeGrafter"/>
</dbReference>
<dbReference type="SUPFAM" id="SSF55550">
    <property type="entry name" value="SH2 domain"/>
    <property type="match status" value="1"/>
</dbReference>
<evidence type="ECO:0000313" key="5">
    <source>
        <dbReference type="Proteomes" id="UP000335636"/>
    </source>
</evidence>
<dbReference type="PROSITE" id="PS50001">
    <property type="entry name" value="SH2"/>
    <property type="match status" value="1"/>
</dbReference>
<protein>
    <recommendedName>
        <fullName evidence="3">SH2 domain-containing protein</fullName>
    </recommendedName>
</protein>
<feature type="non-terminal residue" evidence="4">
    <location>
        <position position="1"/>
    </location>
</feature>
<dbReference type="SMART" id="SM00252">
    <property type="entry name" value="SH2"/>
    <property type="match status" value="1"/>
</dbReference>
<dbReference type="InterPro" id="IPR035848">
    <property type="entry name" value="SH3BP2"/>
</dbReference>
<dbReference type="PANTHER" id="PTHR15126">
    <property type="entry name" value="SH3-BINDING"/>
    <property type="match status" value="1"/>
</dbReference>
<dbReference type="EMBL" id="CABDUW010014200">
    <property type="protein sequence ID" value="VTJ92153.1"/>
    <property type="molecule type" value="Genomic_DNA"/>
</dbReference>
<dbReference type="GO" id="GO:0007165">
    <property type="term" value="P:signal transduction"/>
    <property type="evidence" value="ECO:0007669"/>
    <property type="project" value="InterPro"/>
</dbReference>
<feature type="domain" description="SH2" evidence="3">
    <location>
        <begin position="43"/>
        <end position="141"/>
    </location>
</feature>
<name>A0A5E4DDD9_MARMO</name>
<evidence type="ECO:0000313" key="4">
    <source>
        <dbReference type="EMBL" id="VTJ92153.1"/>
    </source>
</evidence>
<dbReference type="InterPro" id="IPR036860">
    <property type="entry name" value="SH2_dom_sf"/>
</dbReference>
<dbReference type="Pfam" id="PF00017">
    <property type="entry name" value="SH2"/>
    <property type="match status" value="1"/>
</dbReference>
<organism evidence="4 5">
    <name type="scientific">Marmota monax</name>
    <name type="common">Woodchuck</name>
    <dbReference type="NCBI Taxonomy" id="9995"/>
    <lineage>
        <taxon>Eukaryota</taxon>
        <taxon>Metazoa</taxon>
        <taxon>Chordata</taxon>
        <taxon>Craniata</taxon>
        <taxon>Vertebrata</taxon>
        <taxon>Euteleostomi</taxon>
        <taxon>Mammalia</taxon>
        <taxon>Eutheria</taxon>
        <taxon>Euarchontoglires</taxon>
        <taxon>Glires</taxon>
        <taxon>Rodentia</taxon>
        <taxon>Sciuromorpha</taxon>
        <taxon>Sciuridae</taxon>
        <taxon>Xerinae</taxon>
        <taxon>Marmotini</taxon>
        <taxon>Marmota</taxon>
    </lineage>
</organism>